<feature type="transmembrane region" description="Helical" evidence="5">
    <location>
        <begin position="6"/>
        <end position="27"/>
    </location>
</feature>
<dbReference type="Pfam" id="PF02659">
    <property type="entry name" value="Mntp"/>
    <property type="match status" value="2"/>
</dbReference>
<sequence>MLFYTGLIFLVIAVSLDGFGVGITYGMRNIRVPLNALLIIMLCSGIIVLLSMTIGNMLTSILSPNIAGMLGGSILIILGSFALFNLITPRKEIEEKDTNQNILSTVLSTPDKADLDRSGVISPTEAILLGSALALDAFGAGIGASMLGYGAFLTAGLIAIMSGTFLFCGLKAGIWLAKSRQLQRMTFLPPLLLIALGITSLFH</sequence>
<gene>
    <name evidence="6" type="ORF">BN990_01177</name>
</gene>
<proteinExistence type="predicted"/>
<dbReference type="RefSeq" id="WP_038242877.1">
    <property type="nucleotide sequence ID" value="NZ_BNER01000003.1"/>
</dbReference>
<dbReference type="eggNOG" id="COG1971">
    <property type="taxonomic scope" value="Bacteria"/>
</dbReference>
<feature type="transmembrane region" description="Helical" evidence="5">
    <location>
        <begin position="66"/>
        <end position="87"/>
    </location>
</feature>
<organism evidence="6 7">
    <name type="scientific">Virgibacillus massiliensis</name>
    <dbReference type="NCBI Taxonomy" id="1462526"/>
    <lineage>
        <taxon>Bacteria</taxon>
        <taxon>Bacillati</taxon>
        <taxon>Bacillota</taxon>
        <taxon>Bacilli</taxon>
        <taxon>Bacillales</taxon>
        <taxon>Bacillaceae</taxon>
        <taxon>Virgibacillus</taxon>
    </lineage>
</organism>
<name>A0A024Q9L9_9BACI</name>
<dbReference type="PANTHER" id="PTHR35529:SF2">
    <property type="entry name" value="SPORULATION PROTEIN YTAF-RELATED"/>
    <property type="match status" value="1"/>
</dbReference>
<dbReference type="AlphaFoldDB" id="A0A024Q9L9"/>
<dbReference type="OrthoDB" id="1679205at2"/>
<keyword evidence="2 5" id="KW-0812">Transmembrane</keyword>
<feature type="transmembrane region" description="Helical" evidence="5">
    <location>
        <begin position="150"/>
        <end position="170"/>
    </location>
</feature>
<dbReference type="InterPro" id="IPR003810">
    <property type="entry name" value="Mntp/YtaF"/>
</dbReference>
<evidence type="ECO:0000256" key="5">
    <source>
        <dbReference type="SAM" id="Phobius"/>
    </source>
</evidence>
<evidence type="ECO:0000256" key="4">
    <source>
        <dbReference type="ARBA" id="ARBA00023136"/>
    </source>
</evidence>
<feature type="transmembrane region" description="Helical" evidence="5">
    <location>
        <begin position="34"/>
        <end position="54"/>
    </location>
</feature>
<feature type="transmembrane region" description="Helical" evidence="5">
    <location>
        <begin position="126"/>
        <end position="144"/>
    </location>
</feature>
<evidence type="ECO:0000313" key="7">
    <source>
        <dbReference type="Proteomes" id="UP000028875"/>
    </source>
</evidence>
<dbReference type="EMBL" id="CCDP010000001">
    <property type="protein sequence ID" value="CDQ38900.1"/>
    <property type="molecule type" value="Genomic_DNA"/>
</dbReference>
<dbReference type="STRING" id="1462526.BN990_01177"/>
<dbReference type="InterPro" id="IPR014205">
    <property type="entry name" value="Spore_YtaF"/>
</dbReference>
<keyword evidence="3 5" id="KW-1133">Transmembrane helix</keyword>
<accession>A0A024Q9L9</accession>
<comment type="caution">
    <text evidence="6">The sequence shown here is derived from an EMBL/GenBank/DDBJ whole genome shotgun (WGS) entry which is preliminary data.</text>
</comment>
<evidence type="ECO:0000313" key="6">
    <source>
        <dbReference type="EMBL" id="CDQ38900.1"/>
    </source>
</evidence>
<dbReference type="PANTHER" id="PTHR35529">
    <property type="entry name" value="MANGANESE EFFLUX PUMP MNTP-RELATED"/>
    <property type="match status" value="1"/>
</dbReference>
<evidence type="ECO:0000256" key="2">
    <source>
        <dbReference type="ARBA" id="ARBA00022692"/>
    </source>
</evidence>
<dbReference type="NCBIfam" id="TIGR02840">
    <property type="entry name" value="spore_YtaF"/>
    <property type="match status" value="1"/>
</dbReference>
<keyword evidence="7" id="KW-1185">Reference proteome</keyword>
<evidence type="ECO:0000256" key="1">
    <source>
        <dbReference type="ARBA" id="ARBA00022475"/>
    </source>
</evidence>
<reference evidence="6 7" key="1">
    <citation type="submission" date="2014-03" db="EMBL/GenBank/DDBJ databases">
        <authorList>
            <person name="Urmite Genomes U."/>
        </authorList>
    </citation>
    <scope>NUCLEOTIDE SEQUENCE [LARGE SCALE GENOMIC DNA]</scope>
    <source>
        <strain evidence="6 7">Vm-5</strain>
    </source>
</reference>
<evidence type="ECO:0000256" key="3">
    <source>
        <dbReference type="ARBA" id="ARBA00022989"/>
    </source>
</evidence>
<keyword evidence="1" id="KW-1003">Cell membrane</keyword>
<keyword evidence="4 5" id="KW-0472">Membrane</keyword>
<reference evidence="7" key="2">
    <citation type="submission" date="2014-05" db="EMBL/GenBank/DDBJ databases">
        <title>Draft genome sequence of Virgibacillus massiliensis Vm-5.</title>
        <authorList>
            <person name="Khelaifia S."/>
            <person name="Croce O."/>
            <person name="Lagier J.C."/>
            <person name="Raoult D."/>
        </authorList>
    </citation>
    <scope>NUCLEOTIDE SEQUENCE [LARGE SCALE GENOMIC DNA]</scope>
    <source>
        <strain evidence="7">Vm-5</strain>
    </source>
</reference>
<protein>
    <submittedName>
        <fullName evidence="6">Putative sporulation protein YtaF</fullName>
    </submittedName>
</protein>
<dbReference type="Proteomes" id="UP000028875">
    <property type="component" value="Unassembled WGS sequence"/>
</dbReference>